<dbReference type="EMBL" id="CP123443">
    <property type="protein sequence ID" value="WGK69456.1"/>
    <property type="molecule type" value="Genomic_DNA"/>
</dbReference>
<evidence type="ECO:0000313" key="1">
    <source>
        <dbReference type="EMBL" id="WGK69456.1"/>
    </source>
</evidence>
<sequence>MMHRLKQKAPVHAPVYEMTNAKGARPKLHLETLAEAAGEIPMAKNAVLRAKLRYAKPQAPAQHRTREAVRG</sequence>
<name>A0ABY8MHG8_9SPIO</name>
<reference evidence="1 2" key="1">
    <citation type="submission" date="2023-04" db="EMBL/GenBank/DDBJ databases">
        <title>Spirochaete genome identified in red abalone sample constitutes a novel genus.</title>
        <authorList>
            <person name="Sharma S.P."/>
            <person name="Purcell C.M."/>
            <person name="Hyde J.R."/>
            <person name="Severin A.J."/>
        </authorList>
    </citation>
    <scope>NUCLEOTIDE SEQUENCE [LARGE SCALE GENOMIC DNA]</scope>
    <source>
        <strain evidence="1 2">SP-2023</strain>
    </source>
</reference>
<keyword evidence="2" id="KW-1185">Reference proteome</keyword>
<evidence type="ECO:0000313" key="2">
    <source>
        <dbReference type="Proteomes" id="UP001228690"/>
    </source>
</evidence>
<gene>
    <name evidence="1" type="ORF">P0082_00950</name>
</gene>
<dbReference type="Proteomes" id="UP001228690">
    <property type="component" value="Chromosome"/>
</dbReference>
<proteinExistence type="predicted"/>
<dbReference type="RefSeq" id="WP_326927639.1">
    <property type="nucleotide sequence ID" value="NZ_CP123443.1"/>
</dbReference>
<accession>A0ABY8MHG8</accession>
<protein>
    <submittedName>
        <fullName evidence="1">Uncharacterized protein</fullName>
    </submittedName>
</protein>
<organism evidence="1 2">
    <name type="scientific">Candidatus Haliotispira prima</name>
    <dbReference type="NCBI Taxonomy" id="3034016"/>
    <lineage>
        <taxon>Bacteria</taxon>
        <taxon>Pseudomonadati</taxon>
        <taxon>Spirochaetota</taxon>
        <taxon>Spirochaetia</taxon>
        <taxon>Spirochaetales</taxon>
        <taxon>Spirochaetaceae</taxon>
        <taxon>Candidatus Haliotispira</taxon>
    </lineage>
</organism>